<dbReference type="RefSeq" id="WP_116651182.1">
    <property type="nucleotide sequence ID" value="NZ_QUZK01000041.1"/>
</dbReference>
<gene>
    <name evidence="2" type="ORF">DZC52_10975</name>
</gene>
<keyword evidence="3" id="KW-1185">Reference proteome</keyword>
<dbReference type="Proteomes" id="UP000260351">
    <property type="component" value="Unassembled WGS sequence"/>
</dbReference>
<keyword evidence="1" id="KW-0812">Transmembrane</keyword>
<comment type="caution">
    <text evidence="2">The sequence shown here is derived from an EMBL/GenBank/DDBJ whole genome shotgun (WGS) entry which is preliminary data.</text>
</comment>
<organism evidence="2 3">
    <name type="scientific">Wenzhouxiangella sediminis</name>
    <dbReference type="NCBI Taxonomy" id="1792836"/>
    <lineage>
        <taxon>Bacteria</taxon>
        <taxon>Pseudomonadati</taxon>
        <taxon>Pseudomonadota</taxon>
        <taxon>Gammaproteobacteria</taxon>
        <taxon>Chromatiales</taxon>
        <taxon>Wenzhouxiangellaceae</taxon>
        <taxon>Wenzhouxiangella</taxon>
    </lineage>
</organism>
<protein>
    <submittedName>
        <fullName evidence="2">Uncharacterized protein</fullName>
    </submittedName>
</protein>
<evidence type="ECO:0000313" key="2">
    <source>
        <dbReference type="EMBL" id="RFF29948.1"/>
    </source>
</evidence>
<keyword evidence="1" id="KW-1133">Transmembrane helix</keyword>
<accession>A0A3E1K7G2</accession>
<reference evidence="2 3" key="1">
    <citation type="submission" date="2018-08" db="EMBL/GenBank/DDBJ databases">
        <title>Wenzhouxiangella salilacus sp. nov., a novel bacterium isolated from a saline lake in Xinjiang Province, China.</title>
        <authorList>
            <person name="Han S."/>
        </authorList>
    </citation>
    <scope>NUCLEOTIDE SEQUENCE [LARGE SCALE GENOMIC DNA]</scope>
    <source>
        <strain evidence="2 3">XDB06</strain>
    </source>
</reference>
<evidence type="ECO:0000256" key="1">
    <source>
        <dbReference type="SAM" id="Phobius"/>
    </source>
</evidence>
<dbReference type="EMBL" id="QUZK01000041">
    <property type="protein sequence ID" value="RFF29948.1"/>
    <property type="molecule type" value="Genomic_DNA"/>
</dbReference>
<keyword evidence="1" id="KW-0472">Membrane</keyword>
<dbReference type="AlphaFoldDB" id="A0A3E1K7G2"/>
<proteinExistence type="predicted"/>
<name>A0A3E1K7G2_9GAMM</name>
<feature type="transmembrane region" description="Helical" evidence="1">
    <location>
        <begin position="42"/>
        <end position="67"/>
    </location>
</feature>
<evidence type="ECO:0000313" key="3">
    <source>
        <dbReference type="Proteomes" id="UP000260351"/>
    </source>
</evidence>
<feature type="transmembrane region" description="Helical" evidence="1">
    <location>
        <begin position="12"/>
        <end position="30"/>
    </location>
</feature>
<sequence length="75" mass="8254">MNEGRERFIFKVALLLLGAYGALYLLTVSVEQTTTRFGGIGWIPIIIGVLALAAGAIVAWATVITWLDRRALQRH</sequence>